<dbReference type="InterPro" id="IPR000682">
    <property type="entry name" value="PCMT"/>
</dbReference>
<protein>
    <recommendedName>
        <fullName evidence="4">Protein-L-isoaspartate O-methyltransferase</fullName>
        <ecNumber evidence="3">2.1.1.77</ecNumber>
    </recommendedName>
    <alternativeName>
        <fullName evidence="11">L-isoaspartyl protein carboxyl methyltransferase</fullName>
    </alternativeName>
    <alternativeName>
        <fullName evidence="9">Protein L-isoaspartyl methyltransferase</fullName>
    </alternativeName>
    <alternativeName>
        <fullName evidence="10">Protein-beta-aspartate methyltransferase</fullName>
    </alternativeName>
</protein>
<evidence type="ECO:0000256" key="8">
    <source>
        <dbReference type="ARBA" id="ARBA00022691"/>
    </source>
</evidence>
<sequence>MTVGGPARGRTGSAPVDTDLGPGRVGTPPADAGPVPGRIGTPRGGAGPASGRASTAPADAVPAPGRPGAAAPLGTRPPAGRGGPAPVDALLAALAGHLGRPLPARYEAAVRAVPRHLFLPDRLWLRDGAGGYAPCDRATDPGGWMRAAYADTTLVTRFTDGLPSSAASMPSMVLRTLLLADPAPHHRILELGTGTGFNAALLAVLAGDGRVTSVELHPGLAGRAVAGLRAAGRDPLVVTADAAGGWAPGSPYDRIVATFSVDRVPPAWLRQAREGGRIVTPWTSSWCSYGTLGLDVRPGGAALGRFHAFASFMPMRTPGGGSAHPAGERPAALPDSTGGTAMTRLSPWSVAGGDLDAEFHIGLSVPGASFAWDTSGEHAHTRLLVREADGPSWAAVDHDGRDAARFAVTQAGPRALWDEVAAAYRLWDGLGRPAVGRYRLTADADGTQTVWITVEGSRAVPVRTLPAAL</sequence>
<dbReference type="Proteomes" id="UP000731519">
    <property type="component" value="Unassembled WGS sequence"/>
</dbReference>
<feature type="compositionally biased region" description="Low complexity" evidence="12">
    <location>
        <begin position="49"/>
        <end position="84"/>
    </location>
</feature>
<keyword evidence="6 14" id="KW-0489">Methyltransferase</keyword>
<evidence type="ECO:0000256" key="12">
    <source>
        <dbReference type="SAM" id="MobiDB-lite"/>
    </source>
</evidence>
<evidence type="ECO:0000256" key="7">
    <source>
        <dbReference type="ARBA" id="ARBA00022679"/>
    </source>
</evidence>
<feature type="region of interest" description="Disordered" evidence="12">
    <location>
        <begin position="1"/>
        <end position="84"/>
    </location>
</feature>
<evidence type="ECO:0000256" key="11">
    <source>
        <dbReference type="ARBA" id="ARBA00031350"/>
    </source>
</evidence>
<dbReference type="PANTHER" id="PTHR11579:SF0">
    <property type="entry name" value="PROTEIN-L-ISOASPARTATE(D-ASPARTATE) O-METHYLTRANSFERASE"/>
    <property type="match status" value="1"/>
</dbReference>
<dbReference type="Proteomes" id="UP000194318">
    <property type="component" value="Unassembled WGS sequence"/>
</dbReference>
<keyword evidence="5" id="KW-0963">Cytoplasm</keyword>
<evidence type="ECO:0000313" key="14">
    <source>
        <dbReference type="EMBL" id="OSY48851.1"/>
    </source>
</evidence>
<organism evidence="14 15">
    <name type="scientific">Streptomyces fradiae ATCC 10745 = DSM 40063</name>
    <dbReference type="NCBI Taxonomy" id="1319510"/>
    <lineage>
        <taxon>Bacteria</taxon>
        <taxon>Bacillati</taxon>
        <taxon>Actinomycetota</taxon>
        <taxon>Actinomycetes</taxon>
        <taxon>Kitasatosporales</taxon>
        <taxon>Streptomycetaceae</taxon>
        <taxon>Streptomyces</taxon>
    </lineage>
</organism>
<dbReference type="GO" id="GO:0032259">
    <property type="term" value="P:methylation"/>
    <property type="evidence" value="ECO:0007669"/>
    <property type="project" value="UniProtKB-KW"/>
</dbReference>
<reference evidence="13 16" key="1">
    <citation type="submission" date="2013-05" db="EMBL/GenBank/DDBJ databases">
        <title>Genome Sequence of Streptomyces fradiae.</title>
        <authorList>
            <person name="Kirby R."/>
        </authorList>
    </citation>
    <scope>NUCLEOTIDE SEQUENCE [LARGE SCALE GENOMIC DNA]</scope>
    <source>
        <strain evidence="13 16">ATCC 10745</strain>
    </source>
</reference>
<comment type="similarity">
    <text evidence="2">Belongs to the methyltransferase superfamily. L-isoaspartyl/D-aspartyl protein methyltransferase family.</text>
</comment>
<evidence type="ECO:0000256" key="6">
    <source>
        <dbReference type="ARBA" id="ARBA00022603"/>
    </source>
</evidence>
<proteinExistence type="inferred from homology"/>
<dbReference type="GO" id="GO:0004719">
    <property type="term" value="F:protein-L-isoaspartate (D-aspartate) O-methyltransferase activity"/>
    <property type="evidence" value="ECO:0007669"/>
    <property type="project" value="UniProtKB-EC"/>
</dbReference>
<keyword evidence="7 14" id="KW-0808">Transferase</keyword>
<evidence type="ECO:0000256" key="10">
    <source>
        <dbReference type="ARBA" id="ARBA00031323"/>
    </source>
</evidence>
<dbReference type="RefSeq" id="WP_078915365.1">
    <property type="nucleotide sequence ID" value="NZ_ASYR01000006.1"/>
</dbReference>
<dbReference type="InterPro" id="IPR029063">
    <property type="entry name" value="SAM-dependent_MTases_sf"/>
</dbReference>
<dbReference type="GeneID" id="91406696"/>
<comment type="subcellular location">
    <subcellularLocation>
        <location evidence="1">Cytoplasm</location>
    </subcellularLocation>
</comment>
<evidence type="ECO:0000256" key="5">
    <source>
        <dbReference type="ARBA" id="ARBA00022490"/>
    </source>
</evidence>
<dbReference type="AlphaFoldDB" id="A0A1Y2NNN9"/>
<dbReference type="CDD" id="cd02440">
    <property type="entry name" value="AdoMet_MTases"/>
    <property type="match status" value="1"/>
</dbReference>
<reference evidence="14 15" key="2">
    <citation type="submission" date="2016-09" db="EMBL/GenBank/DDBJ databases">
        <title>Streptomyces fradiae DSM40063, a candidate organism with high potential of specific P450 cytochromes.</title>
        <authorList>
            <person name="Grumaz C."/>
            <person name="Vainshtein Y."/>
            <person name="Kirstahler P."/>
            <person name="Sohn K."/>
        </authorList>
    </citation>
    <scope>NUCLEOTIDE SEQUENCE [LARGE SCALE GENOMIC DNA]</scope>
    <source>
        <strain evidence="14 15">DSM 40063</strain>
    </source>
</reference>
<dbReference type="EMBL" id="ASYR01000006">
    <property type="protein sequence ID" value="KAF0650795.1"/>
    <property type="molecule type" value="Genomic_DNA"/>
</dbReference>
<dbReference type="GO" id="GO:0005737">
    <property type="term" value="C:cytoplasm"/>
    <property type="evidence" value="ECO:0007669"/>
    <property type="project" value="UniProtKB-SubCell"/>
</dbReference>
<evidence type="ECO:0000256" key="3">
    <source>
        <dbReference type="ARBA" id="ARBA00011890"/>
    </source>
</evidence>
<dbReference type="EC" id="2.1.1.77" evidence="3"/>
<dbReference type="PANTHER" id="PTHR11579">
    <property type="entry name" value="PROTEIN-L-ISOASPARTATE O-METHYLTRANSFERASE"/>
    <property type="match status" value="1"/>
</dbReference>
<dbReference type="Gene3D" id="3.40.50.150">
    <property type="entry name" value="Vaccinia Virus protein VP39"/>
    <property type="match status" value="1"/>
</dbReference>
<evidence type="ECO:0000256" key="9">
    <source>
        <dbReference type="ARBA" id="ARBA00030757"/>
    </source>
</evidence>
<accession>A0A1Y2NNN9</accession>
<evidence type="ECO:0000313" key="15">
    <source>
        <dbReference type="Proteomes" id="UP000194318"/>
    </source>
</evidence>
<dbReference type="EMBL" id="MIFZ01000343">
    <property type="protein sequence ID" value="OSY48851.1"/>
    <property type="molecule type" value="Genomic_DNA"/>
</dbReference>
<evidence type="ECO:0000256" key="1">
    <source>
        <dbReference type="ARBA" id="ARBA00004496"/>
    </source>
</evidence>
<evidence type="ECO:0000256" key="4">
    <source>
        <dbReference type="ARBA" id="ARBA00013346"/>
    </source>
</evidence>
<dbReference type="SUPFAM" id="SSF53335">
    <property type="entry name" value="S-adenosyl-L-methionine-dependent methyltransferases"/>
    <property type="match status" value="1"/>
</dbReference>
<dbReference type="Pfam" id="PF01135">
    <property type="entry name" value="PCMT"/>
    <property type="match status" value="1"/>
</dbReference>
<name>A0A1Y2NNN9_STRFR</name>
<feature type="region of interest" description="Disordered" evidence="12">
    <location>
        <begin position="318"/>
        <end position="339"/>
    </location>
</feature>
<gene>
    <name evidence="14" type="primary">pcm</name>
    <name evidence="14" type="ORF">BG846_05581</name>
    <name evidence="13" type="ORF">K701_05300</name>
</gene>
<evidence type="ECO:0000313" key="13">
    <source>
        <dbReference type="EMBL" id="KAF0650795.1"/>
    </source>
</evidence>
<evidence type="ECO:0000256" key="2">
    <source>
        <dbReference type="ARBA" id="ARBA00005369"/>
    </source>
</evidence>
<keyword evidence="8" id="KW-0949">S-adenosyl-L-methionine</keyword>
<evidence type="ECO:0000313" key="16">
    <source>
        <dbReference type="Proteomes" id="UP000731519"/>
    </source>
</evidence>
<keyword evidence="16" id="KW-1185">Reference proteome</keyword>
<comment type="caution">
    <text evidence="14">The sequence shown here is derived from an EMBL/GenBank/DDBJ whole genome shotgun (WGS) entry which is preliminary data.</text>
</comment>